<protein>
    <recommendedName>
        <fullName evidence="8">Amino acid transporter</fullName>
    </recommendedName>
</protein>
<dbReference type="Pfam" id="PF00375">
    <property type="entry name" value="SDF"/>
    <property type="match status" value="1"/>
</dbReference>
<feature type="compositionally biased region" description="Basic residues" evidence="9">
    <location>
        <begin position="14"/>
        <end position="23"/>
    </location>
</feature>
<dbReference type="PROSITE" id="PS00714">
    <property type="entry name" value="NA_DICARBOXYL_SYMP_2"/>
    <property type="match status" value="1"/>
</dbReference>
<dbReference type="OrthoDB" id="5877963at2759"/>
<evidence type="ECO:0000256" key="7">
    <source>
        <dbReference type="ARBA" id="ARBA00023180"/>
    </source>
</evidence>
<evidence type="ECO:0000256" key="6">
    <source>
        <dbReference type="ARBA" id="ARBA00023136"/>
    </source>
</evidence>
<keyword evidence="6 8" id="KW-0472">Membrane</keyword>
<keyword evidence="7" id="KW-0325">Glycoprotein</keyword>
<dbReference type="GO" id="GO:0015175">
    <property type="term" value="F:neutral L-amino acid transmembrane transporter activity"/>
    <property type="evidence" value="ECO:0007669"/>
    <property type="project" value="TreeGrafter"/>
</dbReference>
<feature type="transmembrane region" description="Helical" evidence="8">
    <location>
        <begin position="109"/>
        <end position="130"/>
    </location>
</feature>
<dbReference type="InterPro" id="IPR001991">
    <property type="entry name" value="Na-dicarboxylate_symporter"/>
</dbReference>
<sequence length="609" mass="66770">MLGRRVSVGQGNSRTRKIRTHRERKSERERERRDLAADSFCPLRHRSLELSHLSLRLKGMTSGHAVINEGQRQRRQGPFRKLKAPTIPKVNCPRNKCCNWFRKPDNVQLILTISAVALGLVIGIVIKFAHPNVSRRTVDLVAFPGTLLMNMLKMLIIPLITSSLISGLANLDTRSCGKIGTYALIYYFTTTLMAVILGIVLVVAIHPGNPAIKESHVASTTSSKTSPHTLDAFLDLFRNMFPENIIQACTKQISSQMKNVTIQAKIQEASVCKGNTTVIKEFVEEIATATFIDNTNVLGLVTFSVAFGLGIASMGKQGRLMLDFFIIMNEIVMRLVRIIMWYAPIGIIFLIIGQIIAIDDLMSTVTGLGLYMLTVITGLAVHLFLTLMLMYFIICHKNPLLYMQGLFQAFFMALGTGSSSATLPVTFKCLEGNLGIDARVTRFVLPIGATVNMDGTALYEAVACIFIAQINEYALSVGQLVTISITATLAAIGAAAVPSAGLVTMVMVLTSVGLPINDIALIFAVDWMLDRIRTSINVMGDAFGAGIVAHLCREQLRVPPKRLNSVSVTVPHTKWSSNQEDSGDECEGEDSNHQDISMELVEAALTQRE</sequence>
<comment type="similarity">
    <text evidence="8">Belongs to the dicarboxylate/amino acid:cation symporter (DAACS) (TC 2.A.23) family.</text>
</comment>
<feature type="transmembrane region" description="Helical" evidence="8">
    <location>
        <begin position="480"/>
        <end position="500"/>
    </location>
</feature>
<evidence type="ECO:0000256" key="2">
    <source>
        <dbReference type="ARBA" id="ARBA00022448"/>
    </source>
</evidence>
<dbReference type="KEGG" id="egl:EGR_04429"/>
<dbReference type="Proteomes" id="UP000019149">
    <property type="component" value="Unassembled WGS sequence"/>
</dbReference>
<dbReference type="GO" id="GO:0005886">
    <property type="term" value="C:plasma membrane"/>
    <property type="evidence" value="ECO:0007669"/>
    <property type="project" value="TreeGrafter"/>
</dbReference>
<dbReference type="InterPro" id="IPR036458">
    <property type="entry name" value="Na:dicarbo_symporter_sf"/>
</dbReference>
<dbReference type="SUPFAM" id="SSF118215">
    <property type="entry name" value="Proton glutamate symport protein"/>
    <property type="match status" value="1"/>
</dbReference>
<feature type="transmembrane region" description="Helical" evidence="8">
    <location>
        <begin position="506"/>
        <end position="529"/>
    </location>
</feature>
<evidence type="ECO:0000313" key="11">
    <source>
        <dbReference type="Proteomes" id="UP000019149"/>
    </source>
</evidence>
<comment type="subcellular location">
    <subcellularLocation>
        <location evidence="1 8">Membrane</location>
        <topology evidence="1 8">Multi-pass membrane protein</topology>
    </subcellularLocation>
</comment>
<feature type="transmembrane region" description="Helical" evidence="8">
    <location>
        <begin position="335"/>
        <end position="358"/>
    </location>
</feature>
<dbReference type="RefSeq" id="XP_024351999.1">
    <property type="nucleotide sequence ID" value="XM_024493678.1"/>
</dbReference>
<keyword evidence="2 8" id="KW-0813">Transport</keyword>
<dbReference type="AlphaFoldDB" id="W6UIC0"/>
<evidence type="ECO:0000256" key="3">
    <source>
        <dbReference type="ARBA" id="ARBA00022692"/>
    </source>
</evidence>
<feature type="transmembrane region" description="Helical" evidence="8">
    <location>
        <begin position="370"/>
        <end position="394"/>
    </location>
</feature>
<evidence type="ECO:0000256" key="4">
    <source>
        <dbReference type="ARBA" id="ARBA00022847"/>
    </source>
</evidence>
<organism evidence="10 11">
    <name type="scientific">Echinococcus granulosus</name>
    <name type="common">Hydatid tapeworm</name>
    <dbReference type="NCBI Taxonomy" id="6210"/>
    <lineage>
        <taxon>Eukaryota</taxon>
        <taxon>Metazoa</taxon>
        <taxon>Spiralia</taxon>
        <taxon>Lophotrochozoa</taxon>
        <taxon>Platyhelminthes</taxon>
        <taxon>Cestoda</taxon>
        <taxon>Eucestoda</taxon>
        <taxon>Cyclophyllidea</taxon>
        <taxon>Taeniidae</taxon>
        <taxon>Echinococcus</taxon>
        <taxon>Echinococcus granulosus group</taxon>
    </lineage>
</organism>
<comment type="caution">
    <text evidence="10">The sequence shown here is derived from an EMBL/GenBank/DDBJ whole genome shotgun (WGS) entry which is preliminary data.</text>
</comment>
<dbReference type="InterPro" id="IPR050746">
    <property type="entry name" value="DAACS"/>
</dbReference>
<gene>
    <name evidence="10" type="ORF">EGR_04429</name>
</gene>
<dbReference type="GeneID" id="36340144"/>
<evidence type="ECO:0000256" key="1">
    <source>
        <dbReference type="ARBA" id="ARBA00004141"/>
    </source>
</evidence>
<accession>W6UIC0</accession>
<dbReference type="OMA" id="FFIIMNE"/>
<dbReference type="CTD" id="36340144"/>
<proteinExistence type="inferred from homology"/>
<dbReference type="GO" id="GO:0015501">
    <property type="term" value="F:glutamate:sodium symporter activity"/>
    <property type="evidence" value="ECO:0007669"/>
    <property type="project" value="TreeGrafter"/>
</dbReference>
<evidence type="ECO:0000256" key="9">
    <source>
        <dbReference type="SAM" id="MobiDB-lite"/>
    </source>
</evidence>
<dbReference type="Gene3D" id="1.10.3860.10">
    <property type="entry name" value="Sodium:dicarboxylate symporter"/>
    <property type="match status" value="1"/>
</dbReference>
<keyword evidence="3 8" id="KW-0812">Transmembrane</keyword>
<feature type="region of interest" description="Disordered" evidence="9">
    <location>
        <begin position="573"/>
        <end position="595"/>
    </location>
</feature>
<dbReference type="EMBL" id="APAU02000027">
    <property type="protein sequence ID" value="EUB60803.1"/>
    <property type="molecule type" value="Genomic_DNA"/>
</dbReference>
<feature type="transmembrane region" description="Helical" evidence="8">
    <location>
        <begin position="183"/>
        <end position="205"/>
    </location>
</feature>
<dbReference type="GO" id="GO:0005313">
    <property type="term" value="F:L-glutamate transmembrane transporter activity"/>
    <property type="evidence" value="ECO:0007669"/>
    <property type="project" value="TreeGrafter"/>
</dbReference>
<keyword evidence="5 8" id="KW-1133">Transmembrane helix</keyword>
<evidence type="ECO:0000313" key="10">
    <source>
        <dbReference type="EMBL" id="EUB60803.1"/>
    </source>
</evidence>
<dbReference type="STRING" id="6210.W6UIC0"/>
<dbReference type="PRINTS" id="PR00173">
    <property type="entry name" value="EDTRNSPORT"/>
</dbReference>
<evidence type="ECO:0000256" key="5">
    <source>
        <dbReference type="ARBA" id="ARBA00022989"/>
    </source>
</evidence>
<evidence type="ECO:0000256" key="8">
    <source>
        <dbReference type="RuleBase" id="RU361216"/>
    </source>
</evidence>
<dbReference type="InterPro" id="IPR018107">
    <property type="entry name" value="Na-dicarboxylate_symporter_CS"/>
</dbReference>
<name>W6UIC0_ECHGR</name>
<feature type="transmembrane region" description="Helical" evidence="8">
    <location>
        <begin position="150"/>
        <end position="171"/>
    </location>
</feature>
<keyword evidence="11" id="KW-1185">Reference proteome</keyword>
<reference evidence="10 11" key="1">
    <citation type="journal article" date="2013" name="Nat. Genet.">
        <title>The genome of the hydatid tapeworm Echinococcus granulosus.</title>
        <authorList>
            <person name="Zheng H."/>
            <person name="Zhang W."/>
            <person name="Zhang L."/>
            <person name="Zhang Z."/>
            <person name="Li J."/>
            <person name="Lu G."/>
            <person name="Zhu Y."/>
            <person name="Wang Y."/>
            <person name="Huang Y."/>
            <person name="Liu J."/>
            <person name="Kang H."/>
            <person name="Chen J."/>
            <person name="Wang L."/>
            <person name="Chen A."/>
            <person name="Yu S."/>
            <person name="Gao Z."/>
            <person name="Jin L."/>
            <person name="Gu W."/>
            <person name="Wang Z."/>
            <person name="Zhao L."/>
            <person name="Shi B."/>
            <person name="Wen H."/>
            <person name="Lin R."/>
            <person name="Jones M.K."/>
            <person name="Brejova B."/>
            <person name="Vinar T."/>
            <person name="Zhao G."/>
            <person name="McManus D.P."/>
            <person name="Chen Z."/>
            <person name="Zhou Y."/>
            <person name="Wang S."/>
        </authorList>
    </citation>
    <scope>NUCLEOTIDE SEQUENCE [LARGE SCALE GENOMIC DNA]</scope>
</reference>
<keyword evidence="4 8" id="KW-0769">Symport</keyword>
<feature type="transmembrane region" description="Helical" evidence="8">
    <location>
        <begin position="297"/>
        <end position="314"/>
    </location>
</feature>
<dbReference type="PANTHER" id="PTHR11958">
    <property type="entry name" value="SODIUM/DICARBOXYLATE SYMPORTER-RELATED"/>
    <property type="match status" value="1"/>
</dbReference>
<dbReference type="PANTHER" id="PTHR11958:SF99">
    <property type="entry name" value="SODIUM-DEPENDENT EXCITATORY AMINO ACID TRANSPORTER GLT-6-RELATED"/>
    <property type="match status" value="1"/>
</dbReference>
<feature type="region of interest" description="Disordered" evidence="9">
    <location>
        <begin position="1"/>
        <end position="31"/>
    </location>
</feature>